<dbReference type="Pfam" id="PF04069">
    <property type="entry name" value="OpuAC"/>
    <property type="match status" value="1"/>
</dbReference>
<evidence type="ECO:0000259" key="1">
    <source>
        <dbReference type="Pfam" id="PF04069"/>
    </source>
</evidence>
<dbReference type="Proteomes" id="UP000240542">
    <property type="component" value="Unassembled WGS sequence"/>
</dbReference>
<dbReference type="PROSITE" id="PS51257">
    <property type="entry name" value="PROKAR_LIPOPROTEIN"/>
    <property type="match status" value="1"/>
</dbReference>
<dbReference type="InterPro" id="IPR007210">
    <property type="entry name" value="ABC_Gly_betaine_transp_sub-bd"/>
</dbReference>
<organism evidence="2 3">
    <name type="scientific">Murinocardiopsis flavida</name>
    <dbReference type="NCBI Taxonomy" id="645275"/>
    <lineage>
        <taxon>Bacteria</taxon>
        <taxon>Bacillati</taxon>
        <taxon>Actinomycetota</taxon>
        <taxon>Actinomycetes</taxon>
        <taxon>Streptosporangiales</taxon>
        <taxon>Nocardiopsidaceae</taxon>
        <taxon>Murinocardiopsis</taxon>
    </lineage>
</organism>
<dbReference type="RefSeq" id="WP_106585888.1">
    <property type="nucleotide sequence ID" value="NZ_PYGA01000023.1"/>
</dbReference>
<dbReference type="OrthoDB" id="9781705at2"/>
<sequence length="322" mass="35320">MAMRDAQTRRPAGIRLAAAAVALAFAAGGCGSGGEFVEPEGPLAGLELQVAAKDFSEQRILARIAAYALQTLGAEAVPVDMVGSSNTRAALEAGEVDMYWEYTGTAWISYLGETKPLPDPEEQFTAVAERDLADNGIHWTAPPAWFSNTYAMAVRTDLARKWDLKTLSDLAGFAREHPDKATFCIETEFSTRDDGWPGLLDAYSMEVDKERVHMVDTGIIFTELAKASTCAFGDVFATDGRIKALGLTTLEDDRAFFPNYNPTPTYSSELAAEHPEIDELLGRINKELTEKEILALAERADYYGDDPEEIAEDWLREKGFLD</sequence>
<feature type="domain" description="ABC-type glycine betaine transport system substrate-binding" evidence="1">
    <location>
        <begin position="48"/>
        <end position="317"/>
    </location>
</feature>
<dbReference type="GO" id="GO:0022857">
    <property type="term" value="F:transmembrane transporter activity"/>
    <property type="evidence" value="ECO:0007669"/>
    <property type="project" value="InterPro"/>
</dbReference>
<proteinExistence type="predicted"/>
<gene>
    <name evidence="2" type="ORF">CLV63_12329</name>
</gene>
<dbReference type="Gene3D" id="3.40.190.120">
    <property type="entry name" value="Osmoprotection protein (prox), domain 2"/>
    <property type="match status" value="1"/>
</dbReference>
<dbReference type="AlphaFoldDB" id="A0A2P8CZ13"/>
<keyword evidence="3" id="KW-1185">Reference proteome</keyword>
<name>A0A2P8CZ13_9ACTN</name>
<dbReference type="GO" id="GO:0043190">
    <property type="term" value="C:ATP-binding cassette (ABC) transporter complex"/>
    <property type="evidence" value="ECO:0007669"/>
    <property type="project" value="InterPro"/>
</dbReference>
<evidence type="ECO:0000313" key="2">
    <source>
        <dbReference type="EMBL" id="PSK90200.1"/>
    </source>
</evidence>
<protein>
    <submittedName>
        <fullName evidence="2">Osmoprotectant transport system substrate-binding protein</fullName>
    </submittedName>
</protein>
<dbReference type="SUPFAM" id="SSF53850">
    <property type="entry name" value="Periplasmic binding protein-like II"/>
    <property type="match status" value="1"/>
</dbReference>
<dbReference type="EMBL" id="PYGA01000023">
    <property type="protein sequence ID" value="PSK90200.1"/>
    <property type="molecule type" value="Genomic_DNA"/>
</dbReference>
<reference evidence="2 3" key="1">
    <citation type="submission" date="2018-03" db="EMBL/GenBank/DDBJ databases">
        <title>Genomic Encyclopedia of Archaeal and Bacterial Type Strains, Phase II (KMG-II): from individual species to whole genera.</title>
        <authorList>
            <person name="Goeker M."/>
        </authorList>
    </citation>
    <scope>NUCLEOTIDE SEQUENCE [LARGE SCALE GENOMIC DNA]</scope>
    <source>
        <strain evidence="2 3">DSM 45312</strain>
    </source>
</reference>
<accession>A0A2P8CZ13</accession>
<dbReference type="Gene3D" id="3.40.190.10">
    <property type="entry name" value="Periplasmic binding protein-like II"/>
    <property type="match status" value="1"/>
</dbReference>
<comment type="caution">
    <text evidence="2">The sequence shown here is derived from an EMBL/GenBank/DDBJ whole genome shotgun (WGS) entry which is preliminary data.</text>
</comment>
<evidence type="ECO:0000313" key="3">
    <source>
        <dbReference type="Proteomes" id="UP000240542"/>
    </source>
</evidence>